<keyword evidence="2" id="KW-1185">Reference proteome</keyword>
<proteinExistence type="predicted"/>
<evidence type="ECO:0000313" key="1">
    <source>
        <dbReference type="EMBL" id="KAI5676540.1"/>
    </source>
</evidence>
<dbReference type="Proteomes" id="UP001060085">
    <property type="component" value="Linkage Group LG02"/>
</dbReference>
<sequence>MFIVECSWYGDYLKNREHDNYDSLMIYIQAKNWSNNLITLPDKRGKIAQLSHKTSLVHTKPLMCRKSRKTKNLKRAYCEFGVEYAEDVDYLKNKDHENCDSFMTLILVKTMSNSLLVLHDKCGNIPHFIKFQELSHKASLVLSFILSESRKMKNLKCVWYSVNGECHVLLVATHNIAKGERLYYDYNVDENEYQIIILVKSNPTGNGTVRPTVGSRDHLFLFDEIEWAIDLLWTL</sequence>
<name>A0ACC0BV49_CATRO</name>
<comment type="caution">
    <text evidence="1">The sequence shown here is derived from an EMBL/GenBank/DDBJ whole genome shotgun (WGS) entry which is preliminary data.</text>
</comment>
<gene>
    <name evidence="1" type="ORF">M9H77_07490</name>
</gene>
<reference evidence="2" key="1">
    <citation type="journal article" date="2023" name="Nat. Plants">
        <title>Single-cell RNA sequencing provides a high-resolution roadmap for understanding the multicellular compartmentation of specialized metabolism.</title>
        <authorList>
            <person name="Sun S."/>
            <person name="Shen X."/>
            <person name="Li Y."/>
            <person name="Li Y."/>
            <person name="Wang S."/>
            <person name="Li R."/>
            <person name="Zhang H."/>
            <person name="Shen G."/>
            <person name="Guo B."/>
            <person name="Wei J."/>
            <person name="Xu J."/>
            <person name="St-Pierre B."/>
            <person name="Chen S."/>
            <person name="Sun C."/>
        </authorList>
    </citation>
    <scope>NUCLEOTIDE SEQUENCE [LARGE SCALE GENOMIC DNA]</scope>
</reference>
<accession>A0ACC0BV49</accession>
<organism evidence="1 2">
    <name type="scientific">Catharanthus roseus</name>
    <name type="common">Madagascar periwinkle</name>
    <name type="synonym">Vinca rosea</name>
    <dbReference type="NCBI Taxonomy" id="4058"/>
    <lineage>
        <taxon>Eukaryota</taxon>
        <taxon>Viridiplantae</taxon>
        <taxon>Streptophyta</taxon>
        <taxon>Embryophyta</taxon>
        <taxon>Tracheophyta</taxon>
        <taxon>Spermatophyta</taxon>
        <taxon>Magnoliopsida</taxon>
        <taxon>eudicotyledons</taxon>
        <taxon>Gunneridae</taxon>
        <taxon>Pentapetalae</taxon>
        <taxon>asterids</taxon>
        <taxon>lamiids</taxon>
        <taxon>Gentianales</taxon>
        <taxon>Apocynaceae</taxon>
        <taxon>Rauvolfioideae</taxon>
        <taxon>Vinceae</taxon>
        <taxon>Catharanthinae</taxon>
        <taxon>Catharanthus</taxon>
    </lineage>
</organism>
<evidence type="ECO:0000313" key="2">
    <source>
        <dbReference type="Proteomes" id="UP001060085"/>
    </source>
</evidence>
<dbReference type="EMBL" id="CM044702">
    <property type="protein sequence ID" value="KAI5676540.1"/>
    <property type="molecule type" value="Genomic_DNA"/>
</dbReference>
<protein>
    <submittedName>
        <fullName evidence="1">Uncharacterized protein</fullName>
    </submittedName>
</protein>